<geneLocation type="plasmid" evidence="3 4">
    <name>unnamed1</name>
</geneLocation>
<feature type="domain" description="Rap1a immunity protein" evidence="2">
    <location>
        <begin position="53"/>
        <end position="124"/>
    </location>
</feature>
<evidence type="ECO:0000256" key="1">
    <source>
        <dbReference type="SAM" id="SignalP"/>
    </source>
</evidence>
<dbReference type="KEGG" id="och:CES85_3388"/>
<gene>
    <name evidence="3" type="ORF">CES85_3388</name>
</gene>
<dbReference type="Proteomes" id="UP000215256">
    <property type="component" value="Plasmid unnamed1"/>
</dbReference>
<dbReference type="Gene3D" id="1.10.890.40">
    <property type="match status" value="1"/>
</dbReference>
<dbReference type="Pfam" id="PF18602">
    <property type="entry name" value="Rap1a"/>
    <property type="match status" value="1"/>
</dbReference>
<accession>A0A248UP99</accession>
<feature type="signal peptide" evidence="1">
    <location>
        <begin position="1"/>
        <end position="24"/>
    </location>
</feature>
<feature type="chain" id="PRO_5013236049" description="Rap1a immunity protein domain-containing protein" evidence="1">
    <location>
        <begin position="25"/>
        <end position="127"/>
    </location>
</feature>
<dbReference type="InterPro" id="IPR041238">
    <property type="entry name" value="Rap1a"/>
</dbReference>
<evidence type="ECO:0000313" key="3">
    <source>
        <dbReference type="EMBL" id="ASV88211.1"/>
    </source>
</evidence>
<organism evidence="3 4">
    <name type="scientific">Ochrobactrum quorumnocens</name>
    <dbReference type="NCBI Taxonomy" id="271865"/>
    <lineage>
        <taxon>Bacteria</taxon>
        <taxon>Pseudomonadati</taxon>
        <taxon>Pseudomonadota</taxon>
        <taxon>Alphaproteobacteria</taxon>
        <taxon>Hyphomicrobiales</taxon>
        <taxon>Brucellaceae</taxon>
        <taxon>Brucella/Ochrobactrum group</taxon>
        <taxon>Ochrobactrum</taxon>
    </lineage>
</organism>
<evidence type="ECO:0000259" key="2">
    <source>
        <dbReference type="Pfam" id="PF18602"/>
    </source>
</evidence>
<sequence>MRQYILAILLSVLSAMSIAREAPAAAEKRDWIFSGFELIEALEGRSGDGMSGEAGRIVSNARAIAYIAGVADAASGARWCGAGNVLRHELVDRVYTYLRSLASDRLKGSASSLVVEGLAEAFPCRAN</sequence>
<dbReference type="EMBL" id="CP022605">
    <property type="protein sequence ID" value="ASV88211.1"/>
    <property type="molecule type" value="Genomic_DNA"/>
</dbReference>
<evidence type="ECO:0000313" key="4">
    <source>
        <dbReference type="Proteomes" id="UP000215256"/>
    </source>
</evidence>
<dbReference type="AlphaFoldDB" id="A0A248UP99"/>
<dbReference type="RefSeq" id="WP_244923322.1">
    <property type="nucleotide sequence ID" value="NZ_CP022605.1"/>
</dbReference>
<protein>
    <recommendedName>
        <fullName evidence="2">Rap1a immunity protein domain-containing protein</fullName>
    </recommendedName>
</protein>
<name>A0A248UP99_9HYPH</name>
<keyword evidence="1" id="KW-0732">Signal</keyword>
<proteinExistence type="predicted"/>
<reference evidence="3 4" key="1">
    <citation type="submission" date="2017-07" db="EMBL/GenBank/DDBJ databases">
        <title>Phylogenetic study on the rhizospheric bacterium Ochrobactrum sp. A44.</title>
        <authorList>
            <person name="Krzyzanowska D.M."/>
            <person name="Ossowicki A."/>
            <person name="Rajewska M."/>
            <person name="Maciag T."/>
            <person name="Kaczynski Z."/>
            <person name="Czerwicka M."/>
            <person name="Jafra S."/>
        </authorList>
    </citation>
    <scope>NUCLEOTIDE SEQUENCE [LARGE SCALE GENOMIC DNA]</scope>
    <source>
        <strain evidence="3 4">A44</strain>
        <plasmid evidence="3 4">unnamed1</plasmid>
    </source>
</reference>
<keyword evidence="3" id="KW-0614">Plasmid</keyword>